<dbReference type="EMBL" id="AP018449">
    <property type="protein sequence ID" value="BBB91101.1"/>
    <property type="molecule type" value="Genomic_DNA"/>
</dbReference>
<dbReference type="RefSeq" id="WP_126308165.1">
    <property type="nucleotide sequence ID" value="NZ_AP018449.1"/>
</dbReference>
<dbReference type="InterPro" id="IPR001119">
    <property type="entry name" value="SLH_dom"/>
</dbReference>
<dbReference type="Proteomes" id="UP000276437">
    <property type="component" value="Chromosome"/>
</dbReference>
<organism evidence="3 4">
    <name type="scientific">Methylomusa anaerophila</name>
    <dbReference type="NCBI Taxonomy" id="1930071"/>
    <lineage>
        <taxon>Bacteria</taxon>
        <taxon>Bacillati</taxon>
        <taxon>Bacillota</taxon>
        <taxon>Negativicutes</taxon>
        <taxon>Selenomonadales</taxon>
        <taxon>Sporomusaceae</taxon>
        <taxon>Methylomusa</taxon>
    </lineage>
</organism>
<evidence type="ECO:0000313" key="4">
    <source>
        <dbReference type="Proteomes" id="UP000276437"/>
    </source>
</evidence>
<dbReference type="PROSITE" id="PS51272">
    <property type="entry name" value="SLH"/>
    <property type="match status" value="1"/>
</dbReference>
<dbReference type="AlphaFoldDB" id="A0A348AJ53"/>
<protein>
    <recommendedName>
        <fullName evidence="2">SLH domain-containing protein</fullName>
    </recommendedName>
</protein>
<gene>
    <name evidence="3" type="ORF">MAMMFC1_01770</name>
</gene>
<keyword evidence="4" id="KW-1185">Reference proteome</keyword>
<evidence type="ECO:0000256" key="1">
    <source>
        <dbReference type="SAM" id="SignalP"/>
    </source>
</evidence>
<dbReference type="InterPro" id="IPR051465">
    <property type="entry name" value="Cell_Envelope_Struct_Comp"/>
</dbReference>
<name>A0A348AJ53_9FIRM</name>
<proteinExistence type="predicted"/>
<feature type="domain" description="SLH" evidence="2">
    <location>
        <begin position="23"/>
        <end position="81"/>
    </location>
</feature>
<evidence type="ECO:0000259" key="2">
    <source>
        <dbReference type="PROSITE" id="PS51272"/>
    </source>
</evidence>
<dbReference type="InterPro" id="IPR038636">
    <property type="entry name" value="Wzi_sf"/>
</dbReference>
<dbReference type="PANTHER" id="PTHR43308:SF1">
    <property type="entry name" value="OUTER MEMBRANE PROTEIN ALPHA"/>
    <property type="match status" value="1"/>
</dbReference>
<dbReference type="OrthoDB" id="5845122at2"/>
<keyword evidence="1" id="KW-0732">Signal</keyword>
<reference evidence="3 4" key="1">
    <citation type="journal article" date="2018" name="Int. J. Syst. Evol. Microbiol.">
        <title>Methylomusa anaerophila gen. nov., sp. nov., an anaerobic methanol-utilizing bacterium isolated from a microbial fuel cell.</title>
        <authorList>
            <person name="Amano N."/>
            <person name="Yamamuro A."/>
            <person name="Miyahara M."/>
            <person name="Kouzuma A."/>
            <person name="Abe T."/>
            <person name="Watanabe K."/>
        </authorList>
    </citation>
    <scope>NUCLEOTIDE SEQUENCE [LARGE SCALE GENOMIC DNA]</scope>
    <source>
        <strain evidence="3 4">MMFC1</strain>
    </source>
</reference>
<dbReference type="Gene3D" id="2.40.160.130">
    <property type="entry name" value="Capsule assembly protein Wzi"/>
    <property type="match status" value="1"/>
</dbReference>
<feature type="chain" id="PRO_5017055745" description="SLH domain-containing protein" evidence="1">
    <location>
        <begin position="23"/>
        <end position="438"/>
    </location>
</feature>
<feature type="signal peptide" evidence="1">
    <location>
        <begin position="1"/>
        <end position="22"/>
    </location>
</feature>
<accession>A0A348AJ53</accession>
<dbReference type="KEGG" id="mana:MAMMFC1_01770"/>
<evidence type="ECO:0000313" key="3">
    <source>
        <dbReference type="EMBL" id="BBB91101.1"/>
    </source>
</evidence>
<sequence>MKKGIILIFVLILTSFSALASAASNLYSDVPENHWAYDALGKLAKAGIISNFREERVLTRYEMAQIIANALTKVDKANAETQALVQKLSAEFADELNDIGVRGKKTEEKEDTRMKISGFGIFGYEWVKNPRTYFATNNIADGTSKSETRSIFVLTIDQKFSKDAYFHADFNGEVMGGRSGDNSVMRFQDAYYAAKAGGLEWSAGRYSPYLGKGLLYYVPYNDGVRLTFGNVVKTTLYSVKFNDRSWELADIGCQLSKNTNLSLAYVNDKVPHNVAIYPDQDFYNSAALGISYTGITNWTVTGEYGKNRAEEAKKANGGSSPYGMYIMAKYKGANPFVIGSTGAWVTYKQAQDGFDLWALTSRTDLTGPQNWSAPGCGGGLNDVRGFEVGFEATVAPRAMLSMRYDSLRAVKTPGGLANAIGADQKDQSYFISQLTWVF</sequence>
<dbReference type="PANTHER" id="PTHR43308">
    <property type="entry name" value="OUTER MEMBRANE PROTEIN ALPHA-RELATED"/>
    <property type="match status" value="1"/>
</dbReference>